<dbReference type="PANTHER" id="PTHR31438">
    <property type="entry name" value="LYSINE N-ACYLTRANSFERASE C17G9.06C-RELATED"/>
    <property type="match status" value="1"/>
</dbReference>
<dbReference type="STRING" id="5601.A0A0D2G2B6"/>
<proteinExistence type="inferred from homology"/>
<comment type="similarity">
    <text evidence="1">Belongs to the lysine N-acyltransferase MbtK family.</text>
</comment>
<gene>
    <name evidence="3" type="ORF">PV04_01079</name>
</gene>
<dbReference type="SUPFAM" id="SSF55729">
    <property type="entry name" value="Acyl-CoA N-acyltransferases (Nat)"/>
    <property type="match status" value="1"/>
</dbReference>
<organism evidence="3 4">
    <name type="scientific">Phialophora macrospora</name>
    <dbReference type="NCBI Taxonomy" id="1851006"/>
    <lineage>
        <taxon>Eukaryota</taxon>
        <taxon>Fungi</taxon>
        <taxon>Dikarya</taxon>
        <taxon>Ascomycota</taxon>
        <taxon>Pezizomycotina</taxon>
        <taxon>Eurotiomycetes</taxon>
        <taxon>Chaetothyriomycetidae</taxon>
        <taxon>Chaetothyriales</taxon>
        <taxon>Herpotrichiellaceae</taxon>
        <taxon>Phialophora</taxon>
    </lineage>
</organism>
<evidence type="ECO:0000256" key="1">
    <source>
        <dbReference type="ARBA" id="ARBA00009893"/>
    </source>
</evidence>
<accession>A0A0D2G2B6</accession>
<dbReference type="Proteomes" id="UP000054266">
    <property type="component" value="Unassembled WGS sequence"/>
</dbReference>
<dbReference type="Pfam" id="PF13523">
    <property type="entry name" value="Acetyltransf_8"/>
    <property type="match status" value="1"/>
</dbReference>
<evidence type="ECO:0000313" key="3">
    <source>
        <dbReference type="EMBL" id="KIW72920.1"/>
    </source>
</evidence>
<sequence>MIPQKPTNEGPGWGSCGDWPHWLRFLVHFLGVPVPLSLSDRSSLSPDILASETICRGKAFISVRHLTSVQLGRIRMAHNPTPSHKWPLVKLPHPFLTTYRVHAVADTKPARFILIQESQPAEGRPLPKPLHSDSLSWLELSFRPKDQVPPVANNSTWARAVRSPHTTFQWAGSGAPSLGQIWNVVHAIYLAHPTFEYFRLSLTGAGKDVIRHELLATGLGIEHPKPWRPKDDMNAQSDELLILRSSFWQGAASPTGPRPIWVVGDGTDGPVREPLATYPIMPENYHFTMKFPEEPIYARHPIRRPKPHPGSIAYSRYVPELDEHFSLEVVDWQDPEHLKLFNTWQNDPRVAAGWNETGTLEQHREYLRKLWVDPHVLCLFGRFDNARFAYFELYWAKEDHYGAHYDAGDYDRGRHSLVGDASFRGSHRVNAWYSSCIHYVFLDDPRTANAVGEPKATGATILSYENAQGLVIGKYVDLGHKRSVHSVASREKWFQLCPLFWDGREKPLESADRAAWNAKL</sequence>
<evidence type="ECO:0000313" key="4">
    <source>
        <dbReference type="Proteomes" id="UP000054266"/>
    </source>
</evidence>
<evidence type="ECO:0000259" key="2">
    <source>
        <dbReference type="SMART" id="SM01006"/>
    </source>
</evidence>
<dbReference type="GO" id="GO:0019290">
    <property type="term" value="P:siderophore biosynthetic process"/>
    <property type="evidence" value="ECO:0007669"/>
    <property type="project" value="InterPro"/>
</dbReference>
<feature type="domain" description="Acyltransferase MbtK/IucB-like conserved" evidence="2">
    <location>
        <begin position="328"/>
        <end position="377"/>
    </location>
</feature>
<name>A0A0D2G2B6_9EURO</name>
<dbReference type="Gene3D" id="3.40.630.30">
    <property type="match status" value="1"/>
</dbReference>
<dbReference type="InterPro" id="IPR016181">
    <property type="entry name" value="Acyl_CoA_acyltransferase"/>
</dbReference>
<dbReference type="SMART" id="SM01006">
    <property type="entry name" value="AlcB"/>
    <property type="match status" value="1"/>
</dbReference>
<dbReference type="InterPro" id="IPR019432">
    <property type="entry name" value="Acyltransferase_MbtK/IucB-like"/>
</dbReference>
<dbReference type="EMBL" id="KN846956">
    <property type="protein sequence ID" value="KIW72920.1"/>
    <property type="molecule type" value="Genomic_DNA"/>
</dbReference>
<dbReference type="HOGENOM" id="CLU_039848_1_0_1"/>
<dbReference type="GO" id="GO:0016410">
    <property type="term" value="F:N-acyltransferase activity"/>
    <property type="evidence" value="ECO:0007669"/>
    <property type="project" value="TreeGrafter"/>
</dbReference>
<dbReference type="FunFam" id="3.40.630.30:FF:000080">
    <property type="entry name" value="Siderophore biosynthesis acetylase AceI, putative"/>
    <property type="match status" value="1"/>
</dbReference>
<dbReference type="PANTHER" id="PTHR31438:SF6">
    <property type="entry name" value="BIOSYNTHESIS ACETYLASE ACEI, PUTATIVE (AFU_ORTHOLOGUE AFUA_3G03400)-RELATED"/>
    <property type="match status" value="1"/>
</dbReference>
<protein>
    <recommendedName>
        <fullName evidence="2">Acyltransferase MbtK/IucB-like conserved domain-containing protein</fullName>
    </recommendedName>
</protein>
<reference evidence="3 4" key="1">
    <citation type="submission" date="2015-01" db="EMBL/GenBank/DDBJ databases">
        <title>The Genome Sequence of Capronia semiimmersa CBS27337.</title>
        <authorList>
            <consortium name="The Broad Institute Genomics Platform"/>
            <person name="Cuomo C."/>
            <person name="de Hoog S."/>
            <person name="Gorbushina A."/>
            <person name="Stielow B."/>
            <person name="Teixiera M."/>
            <person name="Abouelleil A."/>
            <person name="Chapman S.B."/>
            <person name="Priest M."/>
            <person name="Young S.K."/>
            <person name="Wortman J."/>
            <person name="Nusbaum C."/>
            <person name="Birren B."/>
        </authorList>
    </citation>
    <scope>NUCLEOTIDE SEQUENCE [LARGE SCALE GENOMIC DNA]</scope>
    <source>
        <strain evidence="3 4">CBS 27337</strain>
    </source>
</reference>
<dbReference type="AlphaFoldDB" id="A0A0D2G2B6"/>
<keyword evidence="4" id="KW-1185">Reference proteome</keyword>